<reference evidence="1" key="1">
    <citation type="submission" date="2021-02" db="EMBL/GenBank/DDBJ databases">
        <authorList>
            <person name="Nowell W R."/>
        </authorList>
    </citation>
    <scope>NUCLEOTIDE SEQUENCE</scope>
</reference>
<name>A0A8S3BMT4_9BILA</name>
<dbReference type="Proteomes" id="UP000676336">
    <property type="component" value="Unassembled WGS sequence"/>
</dbReference>
<proteinExistence type="predicted"/>
<gene>
    <name evidence="1" type="ORF">SMN809_LOCUS46931</name>
</gene>
<dbReference type="EMBL" id="CAJOBI010147223">
    <property type="protein sequence ID" value="CAF4795138.1"/>
    <property type="molecule type" value="Genomic_DNA"/>
</dbReference>
<dbReference type="GO" id="GO:0016324">
    <property type="term" value="C:apical plasma membrane"/>
    <property type="evidence" value="ECO:0007669"/>
    <property type="project" value="TreeGrafter"/>
</dbReference>
<dbReference type="PANTHER" id="PTHR24221">
    <property type="entry name" value="ATP-BINDING CASSETTE SUB-FAMILY B"/>
    <property type="match status" value="1"/>
</dbReference>
<dbReference type="InterPro" id="IPR027417">
    <property type="entry name" value="P-loop_NTPase"/>
</dbReference>
<sequence>QMNINEVRSKIALVSQEAILFDASIRDNIKYGDLTRDISDEEIIRAAERANIHDFIDKLPEV</sequence>
<evidence type="ECO:0000313" key="1">
    <source>
        <dbReference type="EMBL" id="CAF4795138.1"/>
    </source>
</evidence>
<protein>
    <submittedName>
        <fullName evidence="1">Uncharacterized protein</fullName>
    </submittedName>
</protein>
<dbReference type="InterPro" id="IPR039421">
    <property type="entry name" value="Type_1_exporter"/>
</dbReference>
<accession>A0A8S3BMT4</accession>
<evidence type="ECO:0000313" key="2">
    <source>
        <dbReference type="Proteomes" id="UP000676336"/>
    </source>
</evidence>
<dbReference type="PANTHER" id="PTHR24221:SF636">
    <property type="entry name" value="BILE SALT EXPORT PUMP"/>
    <property type="match status" value="1"/>
</dbReference>
<dbReference type="AlphaFoldDB" id="A0A8S3BMT4"/>
<dbReference type="GO" id="GO:0042626">
    <property type="term" value="F:ATPase-coupled transmembrane transporter activity"/>
    <property type="evidence" value="ECO:0007669"/>
    <property type="project" value="TreeGrafter"/>
</dbReference>
<comment type="caution">
    <text evidence="1">The sequence shown here is derived from an EMBL/GenBank/DDBJ whole genome shotgun (WGS) entry which is preliminary data.</text>
</comment>
<dbReference type="SUPFAM" id="SSF52540">
    <property type="entry name" value="P-loop containing nucleoside triphosphate hydrolases"/>
    <property type="match status" value="1"/>
</dbReference>
<feature type="non-terminal residue" evidence="1">
    <location>
        <position position="1"/>
    </location>
</feature>
<dbReference type="Gene3D" id="3.40.50.300">
    <property type="entry name" value="P-loop containing nucleotide triphosphate hydrolases"/>
    <property type="match status" value="1"/>
</dbReference>
<organism evidence="1 2">
    <name type="scientific">Rotaria magnacalcarata</name>
    <dbReference type="NCBI Taxonomy" id="392030"/>
    <lineage>
        <taxon>Eukaryota</taxon>
        <taxon>Metazoa</taxon>
        <taxon>Spiralia</taxon>
        <taxon>Gnathifera</taxon>
        <taxon>Rotifera</taxon>
        <taxon>Eurotatoria</taxon>
        <taxon>Bdelloidea</taxon>
        <taxon>Philodinida</taxon>
        <taxon>Philodinidae</taxon>
        <taxon>Rotaria</taxon>
    </lineage>
</organism>